<dbReference type="PROSITE" id="PS00064">
    <property type="entry name" value="L_LDH"/>
    <property type="match status" value="1"/>
</dbReference>
<evidence type="ECO:0000256" key="4">
    <source>
        <dbReference type="ARBA" id="ARBA00022533"/>
    </source>
</evidence>
<dbReference type="NCBIfam" id="NF000824">
    <property type="entry name" value="PRK00066.1"/>
    <property type="match status" value="1"/>
</dbReference>
<dbReference type="PRINTS" id="PR00086">
    <property type="entry name" value="LLDHDRGNASE"/>
</dbReference>
<feature type="binding site" evidence="10">
    <location>
        <position position="101"/>
    </location>
    <ligand>
        <name>NAD(+)</name>
        <dbReference type="ChEBI" id="CHEBI:57540"/>
    </ligand>
</feature>
<feature type="binding site" evidence="8">
    <location>
        <position position="107"/>
    </location>
    <ligand>
        <name>NAD(+)</name>
        <dbReference type="ChEBI" id="CHEBI:57540"/>
    </ligand>
</feature>
<dbReference type="InterPro" id="IPR011304">
    <property type="entry name" value="L-lactate_DH"/>
</dbReference>
<dbReference type="InterPro" id="IPR001236">
    <property type="entry name" value="Lactate/malate_DH_N"/>
</dbReference>
<comment type="subcellular location">
    <subcellularLocation>
        <location evidence="8">Cytoplasm</location>
    </subcellularLocation>
</comment>
<feature type="modified residue" description="Phosphotyrosine" evidence="8">
    <location>
        <position position="220"/>
    </location>
</feature>
<comment type="subunit">
    <text evidence="8">Homotetramer.</text>
</comment>
<keyword evidence="4 8" id="KW-0021">Allosteric enzyme</keyword>
<dbReference type="NCBIfam" id="NF004863">
    <property type="entry name" value="PRK06223.1"/>
    <property type="match status" value="1"/>
</dbReference>
<sequence length="311" mass="33817">MNMSGILSSKVVLIGTGAVGSSYAYSLINQGLSDDIILVDINKKKAQGDVMDLDHGIVYAPSPMTIRYGTFKDCKDAAIVVICAGSAQNPGETRLELVQKNVNIFKSIVDEIMKSGFDGIFIVATNPVDILAYATWKFSGLSKERVIGSGTVLDTARFRSLLGREFGIAPISVHGYIIGEHGDSQLPVWSSANISGTQITTKISHERKEVITQQVKDAAYQIIEMKGATYYGIAMALARITKAILRNEQVVLPVGTLLEGEYGVNDVYIGVPAVVDRKGVRNVIELSLDEREQEKFAISVQLLQDFQQKIG</sequence>
<dbReference type="InterPro" id="IPR001557">
    <property type="entry name" value="L-lactate/malate_DH"/>
</dbReference>
<evidence type="ECO:0000256" key="10">
    <source>
        <dbReference type="PIRSR" id="PIRSR000102-3"/>
    </source>
</evidence>
<dbReference type="InterPro" id="IPR018177">
    <property type="entry name" value="L-lactate_DH_AS"/>
</dbReference>
<gene>
    <name evidence="8" type="primary">ldh</name>
    <name evidence="13" type="ORF">KCX74_19290</name>
</gene>
<name>A0A941DZZ3_9BACI</name>
<dbReference type="InterPro" id="IPR022383">
    <property type="entry name" value="Lactate/malate_DH_C"/>
</dbReference>
<dbReference type="InterPro" id="IPR015955">
    <property type="entry name" value="Lactate_DH/Glyco_Ohase_4_C"/>
</dbReference>
<dbReference type="Gene3D" id="3.40.50.720">
    <property type="entry name" value="NAD(P)-binding Rossmann-like Domain"/>
    <property type="match status" value="1"/>
</dbReference>
<evidence type="ECO:0000256" key="2">
    <source>
        <dbReference type="ARBA" id="ARBA00006054"/>
    </source>
</evidence>
<evidence type="ECO:0000256" key="8">
    <source>
        <dbReference type="HAMAP-Rule" id="MF_00488"/>
    </source>
</evidence>
<dbReference type="GO" id="GO:0006096">
    <property type="term" value="P:glycolytic process"/>
    <property type="evidence" value="ECO:0007669"/>
    <property type="project" value="UniProtKB-UniRule"/>
</dbReference>
<feature type="binding site" evidence="8">
    <location>
        <position position="159"/>
    </location>
    <ligand>
        <name>beta-D-fructose 1,6-bisphosphate</name>
        <dbReference type="ChEBI" id="CHEBI:32966"/>
        <note>allosteric activator</note>
    </ligand>
</feature>
<dbReference type="GO" id="GO:0006089">
    <property type="term" value="P:lactate metabolic process"/>
    <property type="evidence" value="ECO:0007669"/>
    <property type="project" value="TreeGrafter"/>
</dbReference>
<feature type="domain" description="Lactate/malate dehydrogenase C-terminal" evidence="12">
    <location>
        <begin position="151"/>
        <end position="305"/>
    </location>
</feature>
<comment type="caution">
    <text evidence="8">Lacks conserved residue(s) required for the propagation of feature annotation.</text>
</comment>
<feature type="binding site" evidence="8">
    <location>
        <position position="88"/>
    </location>
    <ligand>
        <name>substrate</name>
    </ligand>
</feature>
<evidence type="ECO:0000313" key="14">
    <source>
        <dbReference type="Proteomes" id="UP000675284"/>
    </source>
</evidence>
<feature type="binding site" evidence="10">
    <location>
        <begin position="15"/>
        <end position="20"/>
    </location>
    <ligand>
        <name>NAD(+)</name>
        <dbReference type="ChEBI" id="CHEBI:57540"/>
    </ligand>
</feature>
<keyword evidence="8" id="KW-0597">Phosphoprotein</keyword>
<protein>
    <recommendedName>
        <fullName evidence="3 8">L-lactate dehydrogenase</fullName>
        <shortName evidence="8">L-LDH</shortName>
        <ecNumber evidence="3 8">1.1.1.27</ecNumber>
    </recommendedName>
</protein>
<feature type="binding site" evidence="8">
    <location>
        <begin position="154"/>
        <end position="157"/>
    </location>
    <ligand>
        <name>substrate</name>
    </ligand>
</feature>
<dbReference type="PIRSF" id="PIRSF000102">
    <property type="entry name" value="Lac_mal_DH"/>
    <property type="match status" value="1"/>
</dbReference>
<proteinExistence type="inferred from homology"/>
<evidence type="ECO:0000256" key="3">
    <source>
        <dbReference type="ARBA" id="ARBA00012967"/>
    </source>
</evidence>
<organism evidence="13 14">
    <name type="scientific">Virgibacillus salarius</name>
    <dbReference type="NCBI Taxonomy" id="447199"/>
    <lineage>
        <taxon>Bacteria</taxon>
        <taxon>Bacillati</taxon>
        <taxon>Bacillota</taxon>
        <taxon>Bacilli</taxon>
        <taxon>Bacillales</taxon>
        <taxon>Bacillaceae</taxon>
        <taxon>Virgibacillus</taxon>
    </lineage>
</organism>
<evidence type="ECO:0000256" key="9">
    <source>
        <dbReference type="PIRSR" id="PIRSR000102-1"/>
    </source>
</evidence>
<dbReference type="EMBL" id="JAGSOT010000093">
    <property type="protein sequence ID" value="MBR7798164.1"/>
    <property type="molecule type" value="Genomic_DNA"/>
</dbReference>
<reference evidence="13" key="1">
    <citation type="submission" date="2021-04" db="EMBL/GenBank/DDBJ databases">
        <title>Isolation and polyphasic classification of algal microorganism.</title>
        <authorList>
            <person name="Wang S."/>
        </authorList>
    </citation>
    <scope>NUCLEOTIDE SEQUENCE</scope>
    <source>
        <strain evidence="13">720a</strain>
    </source>
</reference>
<comment type="function">
    <text evidence="8">Catalyzes the conversion of lactate to pyruvate.</text>
</comment>
<comment type="similarity">
    <text evidence="2 8">Belongs to the LDH/MDH superfamily. LDH family.</text>
</comment>
<feature type="binding site" evidence="8">
    <location>
        <position position="45"/>
    </location>
    <ligand>
        <name>NAD(+)</name>
        <dbReference type="ChEBI" id="CHEBI:57540"/>
    </ligand>
</feature>
<evidence type="ECO:0000256" key="7">
    <source>
        <dbReference type="ARBA" id="ARBA00049258"/>
    </source>
</evidence>
<accession>A0A941DZZ3</accession>
<feature type="binding site" evidence="8">
    <location>
        <position position="174"/>
    </location>
    <ligand>
        <name>beta-D-fructose 1,6-bisphosphate</name>
        <dbReference type="ChEBI" id="CHEBI:32966"/>
        <note>allosteric activator</note>
    </ligand>
</feature>
<comment type="caution">
    <text evidence="13">The sequence shown here is derived from an EMBL/GenBank/DDBJ whole genome shotgun (WGS) entry which is preliminary data.</text>
</comment>
<dbReference type="GO" id="GO:0004459">
    <property type="term" value="F:L-lactate dehydrogenase (NAD+) activity"/>
    <property type="evidence" value="ECO:0007669"/>
    <property type="project" value="UniProtKB-UniRule"/>
</dbReference>
<dbReference type="HAMAP" id="MF_00488">
    <property type="entry name" value="Lactate_dehydrog"/>
    <property type="match status" value="1"/>
</dbReference>
<dbReference type="SUPFAM" id="SSF56327">
    <property type="entry name" value="LDH C-terminal domain-like"/>
    <property type="match status" value="1"/>
</dbReference>
<feature type="active site" description="Proton acceptor" evidence="8 9">
    <location>
        <position position="181"/>
    </location>
</feature>
<dbReference type="SUPFAM" id="SSF51735">
    <property type="entry name" value="NAD(P)-binding Rossmann-fold domains"/>
    <property type="match status" value="1"/>
</dbReference>
<comment type="pathway">
    <text evidence="1 8">Fermentation; pyruvate fermentation to lactate; (S)-lactate from pyruvate: step 1/1.</text>
</comment>
<evidence type="ECO:0000256" key="6">
    <source>
        <dbReference type="ARBA" id="ARBA00023027"/>
    </source>
</evidence>
<dbReference type="NCBIfam" id="TIGR01771">
    <property type="entry name" value="L-LDH-NAD"/>
    <property type="match status" value="1"/>
</dbReference>
<evidence type="ECO:0000313" key="13">
    <source>
        <dbReference type="EMBL" id="MBR7798164.1"/>
    </source>
</evidence>
<feature type="binding site" evidence="8">
    <location>
        <position position="19"/>
    </location>
    <ligand>
        <name>NAD(+)</name>
        <dbReference type="ChEBI" id="CHEBI:57540"/>
    </ligand>
</feature>
<dbReference type="EC" id="1.1.1.27" evidence="3 8"/>
<comment type="catalytic activity">
    <reaction evidence="7 8">
        <text>(S)-lactate + NAD(+) = pyruvate + NADH + H(+)</text>
        <dbReference type="Rhea" id="RHEA:23444"/>
        <dbReference type="ChEBI" id="CHEBI:15361"/>
        <dbReference type="ChEBI" id="CHEBI:15378"/>
        <dbReference type="ChEBI" id="CHEBI:16651"/>
        <dbReference type="ChEBI" id="CHEBI:57540"/>
        <dbReference type="ChEBI" id="CHEBI:57945"/>
        <dbReference type="EC" id="1.1.1.27"/>
    </reaction>
</comment>
<dbReference type="Pfam" id="PF02866">
    <property type="entry name" value="Ldh_1_C"/>
    <property type="match status" value="1"/>
</dbReference>
<dbReference type="PANTHER" id="PTHR43128:SF16">
    <property type="entry name" value="L-LACTATE DEHYDROGENASE"/>
    <property type="match status" value="1"/>
</dbReference>
<dbReference type="AlphaFoldDB" id="A0A941DZZ3"/>
<evidence type="ECO:0000259" key="11">
    <source>
        <dbReference type="Pfam" id="PF00056"/>
    </source>
</evidence>
<feature type="binding site" evidence="8">
    <location>
        <begin position="124"/>
        <end position="126"/>
    </location>
    <ligand>
        <name>NAD(+)</name>
        <dbReference type="ChEBI" id="CHEBI:57540"/>
    </ligand>
</feature>
<keyword evidence="14" id="KW-1185">Reference proteome</keyword>
<comment type="activity regulation">
    <text evidence="8">Allosterically activated by fructose 1,6-bisphosphate (FBP).</text>
</comment>
<dbReference type="Pfam" id="PF00056">
    <property type="entry name" value="Ldh_1_N"/>
    <property type="match status" value="1"/>
</dbReference>
<dbReference type="Gene3D" id="3.90.110.10">
    <property type="entry name" value="Lactate dehydrogenase/glycoside hydrolase, family 4, C-terminal"/>
    <property type="match status" value="1"/>
</dbReference>
<dbReference type="InterPro" id="IPR036291">
    <property type="entry name" value="NAD(P)-bd_dom_sf"/>
</dbReference>
<dbReference type="PANTHER" id="PTHR43128">
    <property type="entry name" value="L-2-HYDROXYCARBOXYLATE DEHYDROGENASE (NAD(P)(+))"/>
    <property type="match status" value="1"/>
</dbReference>
<feature type="binding site" evidence="8 10">
    <location>
        <position position="40"/>
    </location>
    <ligand>
        <name>NAD(+)</name>
        <dbReference type="ChEBI" id="CHEBI:57540"/>
    </ligand>
</feature>
<feature type="domain" description="Lactate/malate dehydrogenase N-terminal" evidence="11">
    <location>
        <begin position="10"/>
        <end position="148"/>
    </location>
</feature>
<evidence type="ECO:0000256" key="1">
    <source>
        <dbReference type="ARBA" id="ARBA00004843"/>
    </source>
</evidence>
<evidence type="ECO:0000256" key="5">
    <source>
        <dbReference type="ARBA" id="ARBA00023002"/>
    </source>
</evidence>
<feature type="binding site" evidence="8">
    <location>
        <position position="94"/>
    </location>
    <ligand>
        <name>substrate</name>
    </ligand>
</feature>
<keyword evidence="8" id="KW-0963">Cytoplasm</keyword>
<dbReference type="FunFam" id="3.40.50.720:FF:000018">
    <property type="entry name" value="Malate dehydrogenase"/>
    <property type="match status" value="1"/>
</dbReference>
<dbReference type="CDD" id="cd05291">
    <property type="entry name" value="HicDH_like"/>
    <property type="match status" value="1"/>
</dbReference>
<keyword evidence="5 8" id="KW-0560">Oxidoreductase</keyword>
<feature type="binding site" evidence="8">
    <location>
        <begin position="126"/>
        <end position="129"/>
    </location>
    <ligand>
        <name>substrate</name>
    </ligand>
</feature>
<feature type="binding site" evidence="8">
    <location>
        <position position="229"/>
    </location>
    <ligand>
        <name>substrate</name>
    </ligand>
</feature>
<feature type="binding site" evidence="8">
    <location>
        <position position="149"/>
    </location>
    <ligand>
        <name>NAD(+)</name>
        <dbReference type="ChEBI" id="CHEBI:57540"/>
    </ligand>
</feature>
<dbReference type="GO" id="GO:0005737">
    <property type="term" value="C:cytoplasm"/>
    <property type="evidence" value="ECO:0007669"/>
    <property type="project" value="UniProtKB-SubCell"/>
</dbReference>
<evidence type="ECO:0000259" key="12">
    <source>
        <dbReference type="Pfam" id="PF02866"/>
    </source>
</evidence>
<keyword evidence="6 8" id="KW-0520">NAD</keyword>
<dbReference type="Proteomes" id="UP000675284">
    <property type="component" value="Unassembled WGS sequence"/>
</dbReference>